<organism evidence="2 3">
    <name type="scientific">Paenibacillus amylolyticus</name>
    <dbReference type="NCBI Taxonomy" id="1451"/>
    <lineage>
        <taxon>Bacteria</taxon>
        <taxon>Bacillati</taxon>
        <taxon>Bacillota</taxon>
        <taxon>Bacilli</taxon>
        <taxon>Bacillales</taxon>
        <taxon>Paenibacillaceae</taxon>
        <taxon>Paenibacillus</taxon>
    </lineage>
</organism>
<sequence length="70" mass="7968">MKSLSPYESAKRELVMTIIYMAVITFQAIYVAPKSLTAAIVIFIVFQSIGVLMLRHYVKKVKELKDDQST</sequence>
<feature type="transmembrane region" description="Helical" evidence="1">
    <location>
        <begin position="12"/>
        <end position="30"/>
    </location>
</feature>
<evidence type="ECO:0000313" key="3">
    <source>
        <dbReference type="Proteomes" id="UP000069697"/>
    </source>
</evidence>
<proteinExistence type="predicted"/>
<protein>
    <submittedName>
        <fullName evidence="2">Uncharacterized protein</fullName>
    </submittedName>
</protein>
<keyword evidence="1" id="KW-0472">Membrane</keyword>
<reference evidence="2 3" key="1">
    <citation type="journal article" date="2016" name="Genome Announc.">
        <title>Draft Genome Sequence of Paenibacillus amylolyticus Heshi-A3, Isolated from Fermented Rice Bran in a Japanese Fermented Seafood Dish.</title>
        <authorList>
            <person name="Akuzawa S."/>
            <person name="Nagaoka J."/>
            <person name="Kanekatsu M."/>
            <person name="Kubota E."/>
            <person name="Ohtake R."/>
            <person name="Suzuki T."/>
            <person name="Kanesaki Y."/>
        </authorList>
    </citation>
    <scope>NUCLEOTIDE SEQUENCE [LARGE SCALE GENOMIC DNA]</scope>
    <source>
        <strain evidence="2 3">Heshi-A3</strain>
    </source>
</reference>
<reference evidence="3" key="2">
    <citation type="submission" date="2016-01" db="EMBL/GenBank/DDBJ databases">
        <title>Draft Genome Sequence of Paenibacillus amylolyticus Heshi-A3 that Was Isolated from Fermented Rice Bran with Aging Salted Mackerel, Which Was Named Heshiko as Traditional Fermented Seafood in Japan.</title>
        <authorList>
            <person name="Akuzawa S."/>
            <person name="Nakagawa J."/>
            <person name="Kanekatsu T."/>
            <person name="Kubota E."/>
            <person name="Ohtake R."/>
            <person name="Suzuki T."/>
            <person name="Kanesaki Y."/>
        </authorList>
    </citation>
    <scope>NUCLEOTIDE SEQUENCE [LARGE SCALE GENOMIC DNA]</scope>
    <source>
        <strain evidence="3">Heshi-A3</strain>
    </source>
</reference>
<dbReference type="Proteomes" id="UP000069697">
    <property type="component" value="Unassembled WGS sequence"/>
</dbReference>
<gene>
    <name evidence="2" type="ORF">PAHA3_0095</name>
</gene>
<feature type="transmembrane region" description="Helical" evidence="1">
    <location>
        <begin position="36"/>
        <end position="54"/>
    </location>
</feature>
<evidence type="ECO:0000256" key="1">
    <source>
        <dbReference type="SAM" id="Phobius"/>
    </source>
</evidence>
<keyword evidence="1" id="KW-1133">Transmembrane helix</keyword>
<dbReference type="RefSeq" id="WP_062832991.1">
    <property type="nucleotide sequence ID" value="NZ_BCNV01000001.1"/>
</dbReference>
<dbReference type="AlphaFoldDB" id="A0A100VHR2"/>
<name>A0A100VHR2_PAEAM</name>
<comment type="caution">
    <text evidence="2">The sequence shown here is derived from an EMBL/GenBank/DDBJ whole genome shotgun (WGS) entry which is preliminary data.</text>
</comment>
<dbReference type="EMBL" id="BCNV01000001">
    <property type="protein sequence ID" value="GAS80031.1"/>
    <property type="molecule type" value="Genomic_DNA"/>
</dbReference>
<accession>A0A100VHR2</accession>
<evidence type="ECO:0000313" key="2">
    <source>
        <dbReference type="EMBL" id="GAS80031.1"/>
    </source>
</evidence>
<keyword evidence="1" id="KW-0812">Transmembrane</keyword>